<evidence type="ECO:0000313" key="2">
    <source>
        <dbReference type="EMBL" id="OLP84412.1"/>
    </source>
</evidence>
<evidence type="ECO:0000256" key="1">
    <source>
        <dbReference type="SAM" id="MobiDB-lite"/>
    </source>
</evidence>
<reference evidence="2 3" key="1">
    <citation type="submission" date="2016-02" db="EMBL/GenBank/DDBJ databases">
        <title>Genome analysis of coral dinoflagellate symbionts highlights evolutionary adaptations to a symbiotic lifestyle.</title>
        <authorList>
            <person name="Aranda M."/>
            <person name="Li Y."/>
            <person name="Liew Y.J."/>
            <person name="Baumgarten S."/>
            <person name="Simakov O."/>
            <person name="Wilson M."/>
            <person name="Piel J."/>
            <person name="Ashoor H."/>
            <person name="Bougouffa S."/>
            <person name="Bajic V.B."/>
            <person name="Ryu T."/>
            <person name="Ravasi T."/>
            <person name="Bayer T."/>
            <person name="Micklem G."/>
            <person name="Kim H."/>
            <person name="Bhak J."/>
            <person name="Lajeunesse T.C."/>
            <person name="Voolstra C.R."/>
        </authorList>
    </citation>
    <scope>NUCLEOTIDE SEQUENCE [LARGE SCALE GENOMIC DNA]</scope>
    <source>
        <strain evidence="2 3">CCMP2467</strain>
    </source>
</reference>
<dbReference type="Proteomes" id="UP000186817">
    <property type="component" value="Unassembled WGS sequence"/>
</dbReference>
<accession>A0A1Q9CNA9</accession>
<dbReference type="AlphaFoldDB" id="A0A1Q9CNA9"/>
<keyword evidence="3" id="KW-1185">Reference proteome</keyword>
<name>A0A1Q9CNA9_SYMMI</name>
<dbReference type="EMBL" id="LSRX01001044">
    <property type="protein sequence ID" value="OLP84412.1"/>
    <property type="molecule type" value="Genomic_DNA"/>
</dbReference>
<comment type="caution">
    <text evidence="2">The sequence shown here is derived from an EMBL/GenBank/DDBJ whole genome shotgun (WGS) entry which is preliminary data.</text>
</comment>
<proteinExistence type="predicted"/>
<feature type="region of interest" description="Disordered" evidence="1">
    <location>
        <begin position="1"/>
        <end position="23"/>
    </location>
</feature>
<organism evidence="2 3">
    <name type="scientific">Symbiodinium microadriaticum</name>
    <name type="common">Dinoflagellate</name>
    <name type="synonym">Zooxanthella microadriatica</name>
    <dbReference type="NCBI Taxonomy" id="2951"/>
    <lineage>
        <taxon>Eukaryota</taxon>
        <taxon>Sar</taxon>
        <taxon>Alveolata</taxon>
        <taxon>Dinophyceae</taxon>
        <taxon>Suessiales</taxon>
        <taxon>Symbiodiniaceae</taxon>
        <taxon>Symbiodinium</taxon>
    </lineage>
</organism>
<gene>
    <name evidence="2" type="ORF">AK812_SmicGene34727</name>
</gene>
<sequence>MGGEPLPTTFERPAVPRGSSGVGTGCAAGRPLRGIKARVAEALGCKDCGGGTWQSSMTAQCVEEGVTCGWRAGKYDGEGVPGRPVCCVAVGIGATHSGASKPESQRRWGARPSQRSVEEAAVRLTHGQEYDGEGARPSQRTVGVVAGSETRRGQRGIKLEQAGEALGDGRVMAGGVVLCQVRGQDAQQAARPLGLCQIKEGCARDRLLYGDGRRRSARAHPNEVPEQTVRVAVEASANLTAEHDESLRPHARAAPSTSVVQGCGCPVRVSSYATVASQHNAVPLALAP</sequence>
<evidence type="ECO:0000313" key="3">
    <source>
        <dbReference type="Proteomes" id="UP000186817"/>
    </source>
</evidence>
<feature type="region of interest" description="Disordered" evidence="1">
    <location>
        <begin position="129"/>
        <end position="149"/>
    </location>
</feature>
<protein>
    <submittedName>
        <fullName evidence="2">Uncharacterized protein</fullName>
    </submittedName>
</protein>